<dbReference type="PATRIC" id="fig|1423719.4.peg.525"/>
<keyword evidence="2" id="KW-1185">Reference proteome</keyword>
<evidence type="ECO:0000313" key="1">
    <source>
        <dbReference type="EMBL" id="KRK45115.1"/>
    </source>
</evidence>
<protein>
    <recommendedName>
        <fullName evidence="3">DUF2321 domain-containing protein</fullName>
    </recommendedName>
</protein>
<organism evidence="1 2">
    <name type="scientific">Dellaglioa algida DSM 15638</name>
    <dbReference type="NCBI Taxonomy" id="1423719"/>
    <lineage>
        <taxon>Bacteria</taxon>
        <taxon>Bacillati</taxon>
        <taxon>Bacillota</taxon>
        <taxon>Bacilli</taxon>
        <taxon>Lactobacillales</taxon>
        <taxon>Lactobacillaceae</taxon>
        <taxon>Dellaglioa</taxon>
    </lineage>
</organism>
<gene>
    <name evidence="1" type="ORF">FC66_GL000518</name>
</gene>
<dbReference type="Pfam" id="PF10083">
    <property type="entry name" value="DUF2321"/>
    <property type="match status" value="1"/>
</dbReference>
<dbReference type="AlphaFoldDB" id="A0A0R1HFY6"/>
<proteinExistence type="predicted"/>
<accession>A0A0R1HFY6</accession>
<reference evidence="1 2" key="1">
    <citation type="journal article" date="2015" name="Genome Announc.">
        <title>Expanding the biotechnology potential of lactobacilli through comparative genomics of 213 strains and associated genera.</title>
        <authorList>
            <person name="Sun Z."/>
            <person name="Harris H.M."/>
            <person name="McCann A."/>
            <person name="Guo C."/>
            <person name="Argimon S."/>
            <person name="Zhang W."/>
            <person name="Yang X."/>
            <person name="Jeffery I.B."/>
            <person name="Cooney J.C."/>
            <person name="Kagawa T.F."/>
            <person name="Liu W."/>
            <person name="Song Y."/>
            <person name="Salvetti E."/>
            <person name="Wrobel A."/>
            <person name="Rasinkangas P."/>
            <person name="Parkhill J."/>
            <person name="Rea M.C."/>
            <person name="O'Sullivan O."/>
            <person name="Ritari J."/>
            <person name="Douillard F.P."/>
            <person name="Paul Ross R."/>
            <person name="Yang R."/>
            <person name="Briner A.E."/>
            <person name="Felis G.E."/>
            <person name="de Vos W.M."/>
            <person name="Barrangou R."/>
            <person name="Klaenhammer T.R."/>
            <person name="Caufield P.W."/>
            <person name="Cui Y."/>
            <person name="Zhang H."/>
            <person name="O'Toole P.W."/>
        </authorList>
    </citation>
    <scope>NUCLEOTIDE SEQUENCE [LARGE SCALE GENOMIC DNA]</scope>
    <source>
        <strain evidence="1 2">DSM 15638</strain>
    </source>
</reference>
<name>A0A0R1HFY6_9LACO</name>
<dbReference type="InterPro" id="IPR016891">
    <property type="entry name" value="DUF2321"/>
</dbReference>
<evidence type="ECO:0000313" key="2">
    <source>
        <dbReference type="Proteomes" id="UP000051450"/>
    </source>
</evidence>
<dbReference type="Proteomes" id="UP000051450">
    <property type="component" value="Unassembled WGS sequence"/>
</dbReference>
<dbReference type="EMBL" id="AZDI01000015">
    <property type="protein sequence ID" value="KRK45115.1"/>
    <property type="molecule type" value="Genomic_DNA"/>
</dbReference>
<evidence type="ECO:0008006" key="3">
    <source>
        <dbReference type="Google" id="ProtNLM"/>
    </source>
</evidence>
<sequence>MFFSKIPLIYTHSYTPFRFLFLIYYFYQHPTAEIHLKGGDIMDTQYSQSVCLKGHQISSFITTSSENPKEFCEDCGSEVITHCPSCNKSINGYLQLDGVFGGYDVPVPSYCRNCSSPYPWTSTALESLKELINLQDELNDEEKDDFSSSLPDLISNGPKSKVAITKFNKYSSKISSGFRNFAVEIISSIASDVIVKSLTP</sequence>
<comment type="caution">
    <text evidence="1">The sequence shown here is derived from an EMBL/GenBank/DDBJ whole genome shotgun (WGS) entry which is preliminary data.</text>
</comment>